<protein>
    <submittedName>
        <fullName evidence="2">Fused PAS sensor histidine kinase protein and response regulator</fullName>
    </submittedName>
</protein>
<feature type="transmembrane region" description="Helical" evidence="1">
    <location>
        <begin position="366"/>
        <end position="386"/>
    </location>
</feature>
<keyword evidence="1" id="KW-0812">Transmembrane</keyword>
<keyword evidence="2" id="KW-0418">Kinase</keyword>
<dbReference type="Gene3D" id="3.30.450.20">
    <property type="entry name" value="PAS domain"/>
    <property type="match status" value="1"/>
</dbReference>
<evidence type="ECO:0000313" key="3">
    <source>
        <dbReference type="Proteomes" id="UP000032309"/>
    </source>
</evidence>
<proteinExistence type="predicted"/>
<feature type="transmembrane region" description="Helical" evidence="1">
    <location>
        <begin position="332"/>
        <end position="351"/>
    </location>
</feature>
<accession>A0ABQ0K2E0</accession>
<evidence type="ECO:0000256" key="1">
    <source>
        <dbReference type="SAM" id="Phobius"/>
    </source>
</evidence>
<dbReference type="RefSeq" id="WP_052565373.1">
    <property type="nucleotide sequence ID" value="NZ_BAFN01000001.1"/>
</dbReference>
<dbReference type="Proteomes" id="UP000032309">
    <property type="component" value="Unassembled WGS sequence"/>
</dbReference>
<dbReference type="SUPFAM" id="SSF103190">
    <property type="entry name" value="Sensory domain-like"/>
    <property type="match status" value="1"/>
</dbReference>
<feature type="transmembrane region" description="Helical" evidence="1">
    <location>
        <begin position="12"/>
        <end position="31"/>
    </location>
</feature>
<dbReference type="GO" id="GO:0016301">
    <property type="term" value="F:kinase activity"/>
    <property type="evidence" value="ECO:0007669"/>
    <property type="project" value="UniProtKB-KW"/>
</dbReference>
<gene>
    <name evidence="2" type="ORF">BROSI_A3810</name>
</gene>
<comment type="caution">
    <text evidence="2">The sequence shown here is derived from an EMBL/GenBank/DDBJ whole genome shotgun (WGS) entry which is preliminary data.</text>
</comment>
<organism evidence="2 3">
    <name type="scientific">Candidatus Brocadia sinica JPN1</name>
    <dbReference type="NCBI Taxonomy" id="1197129"/>
    <lineage>
        <taxon>Bacteria</taxon>
        <taxon>Pseudomonadati</taxon>
        <taxon>Planctomycetota</taxon>
        <taxon>Candidatus Brocadiia</taxon>
        <taxon>Candidatus Brocadiales</taxon>
        <taxon>Candidatus Brocadiaceae</taxon>
        <taxon>Candidatus Brocadia</taxon>
    </lineage>
</organism>
<sequence>MIGILKKRIVVVIITFVFFGLFPLVLFRMLAFPKASAELKHGVKNNLEGLLNKQKDMLTLLRHERESHARAISDAILSTLLIHGDEKFVNLINGKNEHEYLRLETQLECTKADYGYRGIFICDGAGIIQATTEDEISMIGKNIMKEKAFRNIQETLYDGKTYFSDVIHYSYSDSIKEGKEDEIPSLFLSYPIKGENHDVIGAVVLWMDTSMLNQAMKNVVFGKTGEAYLVNKEGIMITQSRFSEHIKNTGDTCKTCHVVADPDNQMITKGVKRCITEKVNGYDLKGYRDYGGLQVVGAWSWLKDFNMGLIVEIDADEAFCALNNISSMTKSLMIAMLIPAFVMAILTYRKLSTGYMLKYLSVPHKAFLGVTTIITIGFVIAVLDGYELRKERGYLREQKYKVRNPFNTLGSLVVQRDEDFIKSKISTFKKKLPTFKSENTMNKENKEKGVVENNATQLLEKSVMAWEIKQ</sequence>
<reference evidence="3" key="1">
    <citation type="journal article" date="2015" name="Genome Announc.">
        <title>Draft Genome Sequence of an Anaerobic Ammonium-Oxidizing Bacterium, "Candidatus Brocadia sinica".</title>
        <authorList>
            <person name="Oshiki M."/>
            <person name="Shinyako-Hata K."/>
            <person name="Satoh H."/>
            <person name="Okabe S."/>
        </authorList>
    </citation>
    <scope>NUCLEOTIDE SEQUENCE [LARGE SCALE GENOMIC DNA]</scope>
    <source>
        <strain evidence="3">JPN1</strain>
    </source>
</reference>
<keyword evidence="3" id="KW-1185">Reference proteome</keyword>
<name>A0ABQ0K2E0_9BACT</name>
<keyword evidence="1" id="KW-1133">Transmembrane helix</keyword>
<dbReference type="InterPro" id="IPR029151">
    <property type="entry name" value="Sensor-like_sf"/>
</dbReference>
<dbReference type="EMBL" id="BAFN01000001">
    <property type="protein sequence ID" value="GAN35261.1"/>
    <property type="molecule type" value="Genomic_DNA"/>
</dbReference>
<keyword evidence="1" id="KW-0472">Membrane</keyword>
<evidence type="ECO:0000313" key="2">
    <source>
        <dbReference type="EMBL" id="GAN35261.1"/>
    </source>
</evidence>
<keyword evidence="2" id="KW-0808">Transferase</keyword>